<keyword evidence="4" id="KW-1185">Reference proteome</keyword>
<dbReference type="InterPro" id="IPR001031">
    <property type="entry name" value="Thioesterase"/>
</dbReference>
<dbReference type="GO" id="GO:0008610">
    <property type="term" value="P:lipid biosynthetic process"/>
    <property type="evidence" value="ECO:0007669"/>
    <property type="project" value="TreeGrafter"/>
</dbReference>
<dbReference type="Gene3D" id="3.40.50.1820">
    <property type="entry name" value="alpha/beta hydrolase"/>
    <property type="match status" value="1"/>
</dbReference>
<feature type="domain" description="Thioesterase" evidence="2">
    <location>
        <begin position="10"/>
        <end position="233"/>
    </location>
</feature>
<name>A0A081LCE2_9BACI</name>
<dbReference type="SUPFAM" id="SSF53474">
    <property type="entry name" value="alpha/beta-Hydrolases"/>
    <property type="match status" value="1"/>
</dbReference>
<protein>
    <submittedName>
        <fullName evidence="3">Thioesterase</fullName>
    </submittedName>
</protein>
<gene>
    <name evidence="3" type="ORF">BA70_17005</name>
</gene>
<evidence type="ECO:0000259" key="2">
    <source>
        <dbReference type="Pfam" id="PF00975"/>
    </source>
</evidence>
<accession>A0A081LCE2</accession>
<dbReference type="Pfam" id="PF00975">
    <property type="entry name" value="Thioesterase"/>
    <property type="match status" value="1"/>
</dbReference>
<dbReference type="PANTHER" id="PTHR11487">
    <property type="entry name" value="THIOESTERASE"/>
    <property type="match status" value="1"/>
</dbReference>
<dbReference type="eggNOG" id="COG3208">
    <property type="taxonomic scope" value="Bacteria"/>
</dbReference>
<dbReference type="InterPro" id="IPR029058">
    <property type="entry name" value="AB_hydrolase_fold"/>
</dbReference>
<evidence type="ECO:0000256" key="1">
    <source>
        <dbReference type="ARBA" id="ARBA00007169"/>
    </source>
</evidence>
<evidence type="ECO:0000313" key="3">
    <source>
        <dbReference type="EMBL" id="KEP26918.1"/>
    </source>
</evidence>
<evidence type="ECO:0000313" key="4">
    <source>
        <dbReference type="Proteomes" id="UP000028091"/>
    </source>
</evidence>
<dbReference type="AlphaFoldDB" id="A0A081LCE2"/>
<comment type="similarity">
    <text evidence="1">Belongs to the thioesterase family.</text>
</comment>
<proteinExistence type="inferred from homology"/>
<dbReference type="InterPro" id="IPR012223">
    <property type="entry name" value="TEII"/>
</dbReference>
<reference evidence="3 4" key="1">
    <citation type="submission" date="2012-09" db="EMBL/GenBank/DDBJ databases">
        <title>Genome Sequence of Bacillus sp. DW5-4.</title>
        <authorList>
            <person name="Lai Q."/>
            <person name="Liu Y."/>
            <person name="Shao Z."/>
        </authorList>
    </citation>
    <scope>NUCLEOTIDE SEQUENCE [LARGE SCALE GENOMIC DNA]</scope>
    <source>
        <strain evidence="3 4">DW5-4</strain>
    </source>
</reference>
<organism evidence="3 4">
    <name type="scientific">Bacillus zhangzhouensis</name>
    <dbReference type="NCBI Taxonomy" id="1178540"/>
    <lineage>
        <taxon>Bacteria</taxon>
        <taxon>Bacillati</taxon>
        <taxon>Bacillota</taxon>
        <taxon>Bacilli</taxon>
        <taxon>Bacillales</taxon>
        <taxon>Bacillaceae</taxon>
        <taxon>Bacillus</taxon>
    </lineage>
</organism>
<dbReference type="Proteomes" id="UP000028091">
    <property type="component" value="Unassembled WGS sequence"/>
</dbReference>
<comment type="caution">
    <text evidence="3">The sequence shown here is derived from an EMBL/GenBank/DDBJ whole genome shotgun (WGS) entry which is preliminary data.</text>
</comment>
<sequence length="244" mass="27828">MQKGVWRVVKLFCLPYAGGASTVFSTWKSYIDRSIEIRALELPGHGTRMTEPVLTDLQQVADDLYLQASSFLKEGEPYAIFGHSMGAVLAYELQKRMKTRLNKEPVHVFYSGRFPPHIPEKKVYHQLSDTKLKEAIIAMGGVPEELADNHAVLDFFLPILRADFQLLETYQCDEVVPAACPISIFYGTRDLPSVLFDLDDWDQYTSEDCAFFEFDGDHFFIHSLTNEVVEKINVILKRIGVLEK</sequence>
<dbReference type="EMBL" id="JOTP01000006">
    <property type="protein sequence ID" value="KEP26918.1"/>
    <property type="molecule type" value="Genomic_DNA"/>
</dbReference>
<dbReference type="PANTHER" id="PTHR11487:SF0">
    <property type="entry name" value="S-ACYL FATTY ACID SYNTHASE THIOESTERASE, MEDIUM CHAIN"/>
    <property type="match status" value="1"/>
</dbReference>